<organism evidence="1 2">
    <name type="scientific">Hyphococcus aureus</name>
    <dbReference type="NCBI Taxonomy" id="2666033"/>
    <lineage>
        <taxon>Bacteria</taxon>
        <taxon>Pseudomonadati</taxon>
        <taxon>Pseudomonadota</taxon>
        <taxon>Alphaproteobacteria</taxon>
        <taxon>Parvularculales</taxon>
        <taxon>Parvularculaceae</taxon>
        <taxon>Hyphococcus</taxon>
    </lineage>
</organism>
<dbReference type="Gene3D" id="2.40.70.10">
    <property type="entry name" value="Acid Proteases"/>
    <property type="match status" value="1"/>
</dbReference>
<evidence type="ECO:0000313" key="2">
    <source>
        <dbReference type="Proteomes" id="UP001596116"/>
    </source>
</evidence>
<dbReference type="InterPro" id="IPR001969">
    <property type="entry name" value="Aspartic_peptidase_AS"/>
</dbReference>
<dbReference type="GO" id="GO:0006508">
    <property type="term" value="P:proteolysis"/>
    <property type="evidence" value="ECO:0007669"/>
    <property type="project" value="UniProtKB-KW"/>
</dbReference>
<sequence length="178" mass="19127">MRTEIIAAAGIVAAAVIGVRVMDAREAVAEAPELESMTVRAASLTPSGSGVSGAWGDEVRISASPDHQYYVNADVNRRSARFLVDTGASYVALRDSDARNAGIYTSYTDYTYPVHTANGETKAAFVTIDEIEIDGLRIEGVKAFILQDEQLAVNLLGMSFLSRLESVEARRGELVLRG</sequence>
<dbReference type="GO" id="GO:0008233">
    <property type="term" value="F:peptidase activity"/>
    <property type="evidence" value="ECO:0007669"/>
    <property type="project" value="UniProtKB-KW"/>
</dbReference>
<dbReference type="RefSeq" id="WP_379879701.1">
    <property type="nucleotide sequence ID" value="NZ_JBHPON010000001.1"/>
</dbReference>
<dbReference type="CDD" id="cd05483">
    <property type="entry name" value="retropepsin_like_bacteria"/>
    <property type="match status" value="1"/>
</dbReference>
<protein>
    <submittedName>
        <fullName evidence="1">TIGR02281 family clan AA aspartic protease</fullName>
    </submittedName>
</protein>
<dbReference type="NCBIfam" id="TIGR02281">
    <property type="entry name" value="clan_AA_DTGA"/>
    <property type="match status" value="1"/>
</dbReference>
<dbReference type="SUPFAM" id="SSF50630">
    <property type="entry name" value="Acid proteases"/>
    <property type="match status" value="1"/>
</dbReference>
<dbReference type="Pfam" id="PF13975">
    <property type="entry name" value="gag-asp_proteas"/>
    <property type="match status" value="1"/>
</dbReference>
<proteinExistence type="predicted"/>
<evidence type="ECO:0000313" key="1">
    <source>
        <dbReference type="EMBL" id="MFC6034965.1"/>
    </source>
</evidence>
<dbReference type="InterPro" id="IPR034122">
    <property type="entry name" value="Retropepsin-like_bacterial"/>
</dbReference>
<dbReference type="Proteomes" id="UP001596116">
    <property type="component" value="Unassembled WGS sequence"/>
</dbReference>
<comment type="caution">
    <text evidence="1">The sequence shown here is derived from an EMBL/GenBank/DDBJ whole genome shotgun (WGS) entry which is preliminary data.</text>
</comment>
<keyword evidence="1" id="KW-0378">Hydrolase</keyword>
<name>A0ABW1KUH6_9PROT</name>
<keyword evidence="2" id="KW-1185">Reference proteome</keyword>
<gene>
    <name evidence="1" type="ORF">ACFMB1_05380</name>
</gene>
<dbReference type="InterPro" id="IPR021109">
    <property type="entry name" value="Peptidase_aspartic_dom_sf"/>
</dbReference>
<accession>A0ABW1KUH6</accession>
<dbReference type="EMBL" id="JBHPON010000001">
    <property type="protein sequence ID" value="MFC6034965.1"/>
    <property type="molecule type" value="Genomic_DNA"/>
</dbReference>
<keyword evidence="1" id="KW-0645">Protease</keyword>
<reference evidence="1 2" key="1">
    <citation type="submission" date="2024-09" db="EMBL/GenBank/DDBJ databases">
        <authorList>
            <person name="Zhang Z.-H."/>
        </authorList>
    </citation>
    <scope>NUCLEOTIDE SEQUENCE [LARGE SCALE GENOMIC DNA]</scope>
    <source>
        <strain evidence="1 2">HHTR114</strain>
    </source>
</reference>
<dbReference type="InterPro" id="IPR011969">
    <property type="entry name" value="Clan_AA_Asp_peptidase_C"/>
</dbReference>
<dbReference type="PROSITE" id="PS00141">
    <property type="entry name" value="ASP_PROTEASE"/>
    <property type="match status" value="1"/>
</dbReference>